<dbReference type="Gene3D" id="3.30.420.10">
    <property type="entry name" value="Ribonuclease H-like superfamily/Ribonuclease H"/>
    <property type="match status" value="1"/>
</dbReference>
<dbReference type="PROSITE" id="PS50879">
    <property type="entry name" value="RNASE_H_1"/>
    <property type="match status" value="1"/>
</dbReference>
<dbReference type="InterPro" id="IPR002156">
    <property type="entry name" value="RNaseH_domain"/>
</dbReference>
<dbReference type="GO" id="GO:0003676">
    <property type="term" value="F:nucleic acid binding"/>
    <property type="evidence" value="ECO:0007669"/>
    <property type="project" value="InterPro"/>
</dbReference>
<dbReference type="GO" id="GO:0004523">
    <property type="term" value="F:RNA-DNA hybrid ribonuclease activity"/>
    <property type="evidence" value="ECO:0007669"/>
    <property type="project" value="InterPro"/>
</dbReference>
<sequence length="254" mass="27844">MMKMNPGKCTFGVEDGQGIQLSPVKVDEFMETPPLNTLRDAQGLNGKLTALTRFISKSADKAMSLFHMIKGCIEKSNFQWTTASKTTLQQIKEALHKLPMLASSIPGQTLQVYLSTSTKAISSVLGLALVDFFLEIPGGGEGMMQEEVPVAGKTLKDIRKWMLYTDGASNREGSGAGLILTSPEGEEVTYALRFDFHTSNNKAEYEALLAGLRLAKQIGAEAVMALGDWRLAANQINGSFEEKDRRMEKYARIV</sequence>
<comment type="caution">
    <text evidence="2">The sequence shown here is derived from an EMBL/GenBank/DDBJ whole genome shotgun (WGS) entry which is preliminary data.</text>
</comment>
<evidence type="ECO:0000313" key="3">
    <source>
        <dbReference type="Proteomes" id="UP000235145"/>
    </source>
</evidence>
<dbReference type="InterPro" id="IPR043502">
    <property type="entry name" value="DNA/RNA_pol_sf"/>
</dbReference>
<dbReference type="SUPFAM" id="SSF53098">
    <property type="entry name" value="Ribonuclease H-like"/>
    <property type="match status" value="1"/>
</dbReference>
<dbReference type="InterPro" id="IPR036397">
    <property type="entry name" value="RNaseH_sf"/>
</dbReference>
<reference evidence="2 3" key="1">
    <citation type="journal article" date="2017" name="Nat. Commun.">
        <title>Genome assembly with in vitro proximity ligation data and whole-genome triplication in lettuce.</title>
        <authorList>
            <person name="Reyes-Chin-Wo S."/>
            <person name="Wang Z."/>
            <person name="Yang X."/>
            <person name="Kozik A."/>
            <person name="Arikit S."/>
            <person name="Song C."/>
            <person name="Xia L."/>
            <person name="Froenicke L."/>
            <person name="Lavelle D.O."/>
            <person name="Truco M.J."/>
            <person name="Xia R."/>
            <person name="Zhu S."/>
            <person name="Xu C."/>
            <person name="Xu H."/>
            <person name="Xu X."/>
            <person name="Cox K."/>
            <person name="Korf I."/>
            <person name="Meyers B.C."/>
            <person name="Michelmore R.W."/>
        </authorList>
    </citation>
    <scope>NUCLEOTIDE SEQUENCE [LARGE SCALE GENOMIC DNA]</scope>
    <source>
        <strain evidence="3">cv. Salinas</strain>
        <tissue evidence="2">Seedlings</tissue>
    </source>
</reference>
<name>A0A9R1WZZ3_LACSA</name>
<keyword evidence="3" id="KW-1185">Reference proteome</keyword>
<dbReference type="Gene3D" id="3.30.70.270">
    <property type="match status" value="1"/>
</dbReference>
<dbReference type="InterPro" id="IPR012337">
    <property type="entry name" value="RNaseH-like_sf"/>
</dbReference>
<dbReference type="PANTHER" id="PTHR48475">
    <property type="entry name" value="RIBONUCLEASE H"/>
    <property type="match status" value="1"/>
</dbReference>
<dbReference type="AlphaFoldDB" id="A0A9R1WZZ3"/>
<dbReference type="CDD" id="cd09279">
    <property type="entry name" value="RNase_HI_like"/>
    <property type="match status" value="1"/>
</dbReference>
<dbReference type="PANTHER" id="PTHR48475:SF2">
    <property type="entry name" value="RIBONUCLEASE H"/>
    <property type="match status" value="1"/>
</dbReference>
<evidence type="ECO:0000259" key="1">
    <source>
        <dbReference type="PROSITE" id="PS50879"/>
    </source>
</evidence>
<dbReference type="Proteomes" id="UP000235145">
    <property type="component" value="Unassembled WGS sequence"/>
</dbReference>
<feature type="domain" description="RNase H type-1" evidence="1">
    <location>
        <begin position="157"/>
        <end position="254"/>
    </location>
</feature>
<dbReference type="InterPro" id="IPR043128">
    <property type="entry name" value="Rev_trsase/Diguanyl_cyclase"/>
</dbReference>
<organism evidence="2 3">
    <name type="scientific">Lactuca sativa</name>
    <name type="common">Garden lettuce</name>
    <dbReference type="NCBI Taxonomy" id="4236"/>
    <lineage>
        <taxon>Eukaryota</taxon>
        <taxon>Viridiplantae</taxon>
        <taxon>Streptophyta</taxon>
        <taxon>Embryophyta</taxon>
        <taxon>Tracheophyta</taxon>
        <taxon>Spermatophyta</taxon>
        <taxon>Magnoliopsida</taxon>
        <taxon>eudicotyledons</taxon>
        <taxon>Gunneridae</taxon>
        <taxon>Pentapetalae</taxon>
        <taxon>asterids</taxon>
        <taxon>campanulids</taxon>
        <taxon>Asterales</taxon>
        <taxon>Asteraceae</taxon>
        <taxon>Cichorioideae</taxon>
        <taxon>Cichorieae</taxon>
        <taxon>Lactucinae</taxon>
        <taxon>Lactuca</taxon>
    </lineage>
</organism>
<dbReference type="EMBL" id="NBSK02000008">
    <property type="protein sequence ID" value="KAJ0193044.1"/>
    <property type="molecule type" value="Genomic_DNA"/>
</dbReference>
<dbReference type="SUPFAM" id="SSF56672">
    <property type="entry name" value="DNA/RNA polymerases"/>
    <property type="match status" value="1"/>
</dbReference>
<gene>
    <name evidence="2" type="ORF">LSAT_V11C800439130</name>
</gene>
<dbReference type="Pfam" id="PF13456">
    <property type="entry name" value="RVT_3"/>
    <property type="match status" value="1"/>
</dbReference>
<protein>
    <recommendedName>
        <fullName evidence="1">RNase H type-1 domain-containing protein</fullName>
    </recommendedName>
</protein>
<accession>A0A9R1WZZ3</accession>
<evidence type="ECO:0000313" key="2">
    <source>
        <dbReference type="EMBL" id="KAJ0193044.1"/>
    </source>
</evidence>
<proteinExistence type="predicted"/>